<feature type="region of interest" description="Disordered" evidence="1">
    <location>
        <begin position="335"/>
        <end position="443"/>
    </location>
</feature>
<dbReference type="AlphaFoldDB" id="A0AAV1JT63"/>
<protein>
    <recommendedName>
        <fullName evidence="4">CHHC U11-48K-type domain-containing protein</fullName>
    </recommendedName>
</protein>
<evidence type="ECO:0000313" key="3">
    <source>
        <dbReference type="Proteomes" id="UP001497472"/>
    </source>
</evidence>
<sequence length="443" mass="52100">MLSKRREDLNDLQSFLSSCDKEVTMILQSLQWDRNNLNTDQVMKTCMHNDGHRLPANKKREHESKCCLKIQGYGEEDVMFQEPFDCNADTVVKLSTNKIKNIIEEAAKTEPNFRKGNGWDGPPPLTLDRLQSIYTSDERRAIYDAVVAAVPTCHNLADLALQGTDALTTGAKTKSRLEILSELRDMRRRRTKYRVAAKTKNYSDVLREVITTQMEFYTDTQDQRKPQNYGIKEMQHFKNIKREKSLSEDKCLEKDDRKIDKEFNSSDEYQWRHARQGKDVRKKQTDYNYGYSCRYQENLTERYSKTTKTNSKEYQGRKNYKSSYYDCNNQEKRETEKYDTYKRDTSRNERRDRHQHEKPKSGESYRKYDIDHRADKYSNRSKSYYRKEQKDQDPNTKRISVKKCESSEHGLRGTGQKGQTKLHTPDFANGQVAPQCGRGSVDD</sequence>
<reference evidence="2 3" key="1">
    <citation type="submission" date="2023-11" db="EMBL/GenBank/DDBJ databases">
        <authorList>
            <person name="Okamura Y."/>
        </authorList>
    </citation>
    <scope>NUCLEOTIDE SEQUENCE [LARGE SCALE GENOMIC DNA]</scope>
</reference>
<feature type="compositionally biased region" description="Basic and acidic residues" evidence="1">
    <location>
        <begin position="335"/>
        <end position="378"/>
    </location>
</feature>
<evidence type="ECO:0000256" key="1">
    <source>
        <dbReference type="SAM" id="MobiDB-lite"/>
    </source>
</evidence>
<evidence type="ECO:0008006" key="4">
    <source>
        <dbReference type="Google" id="ProtNLM"/>
    </source>
</evidence>
<accession>A0AAV1JT63</accession>
<evidence type="ECO:0000313" key="2">
    <source>
        <dbReference type="EMBL" id="CAK1552696.1"/>
    </source>
</evidence>
<gene>
    <name evidence="2" type="ORF">LNINA_LOCUS11727</name>
</gene>
<keyword evidence="3" id="KW-1185">Reference proteome</keyword>
<feature type="compositionally biased region" description="Basic and acidic residues" evidence="1">
    <location>
        <begin position="385"/>
        <end position="411"/>
    </location>
</feature>
<proteinExistence type="predicted"/>
<dbReference type="Proteomes" id="UP001497472">
    <property type="component" value="Unassembled WGS sequence"/>
</dbReference>
<dbReference type="EMBL" id="CAVLEF010000156">
    <property type="protein sequence ID" value="CAK1552696.1"/>
    <property type="molecule type" value="Genomic_DNA"/>
</dbReference>
<name>A0AAV1JT63_9NEOP</name>
<comment type="caution">
    <text evidence="2">The sequence shown here is derived from an EMBL/GenBank/DDBJ whole genome shotgun (WGS) entry which is preliminary data.</text>
</comment>
<organism evidence="2 3">
    <name type="scientific">Leptosia nina</name>
    <dbReference type="NCBI Taxonomy" id="320188"/>
    <lineage>
        <taxon>Eukaryota</taxon>
        <taxon>Metazoa</taxon>
        <taxon>Ecdysozoa</taxon>
        <taxon>Arthropoda</taxon>
        <taxon>Hexapoda</taxon>
        <taxon>Insecta</taxon>
        <taxon>Pterygota</taxon>
        <taxon>Neoptera</taxon>
        <taxon>Endopterygota</taxon>
        <taxon>Lepidoptera</taxon>
        <taxon>Glossata</taxon>
        <taxon>Ditrysia</taxon>
        <taxon>Papilionoidea</taxon>
        <taxon>Pieridae</taxon>
        <taxon>Pierinae</taxon>
        <taxon>Leptosia</taxon>
    </lineage>
</organism>